<reference evidence="3" key="2">
    <citation type="submission" date="2021-04" db="EMBL/GenBank/DDBJ databases">
        <authorList>
            <person name="Gilroy R."/>
        </authorList>
    </citation>
    <scope>NUCLEOTIDE SEQUENCE</scope>
    <source>
        <strain evidence="3">B5-657</strain>
    </source>
</reference>
<evidence type="ECO:0000313" key="4">
    <source>
        <dbReference type="Proteomes" id="UP000824229"/>
    </source>
</evidence>
<feature type="non-terminal residue" evidence="3">
    <location>
        <position position="1"/>
    </location>
</feature>
<comment type="caution">
    <text evidence="3">The sequence shown here is derived from an EMBL/GenBank/DDBJ whole genome shotgun (WGS) entry which is preliminary data.</text>
</comment>
<evidence type="ECO:0000313" key="3">
    <source>
        <dbReference type="EMBL" id="MBU3804134.1"/>
    </source>
</evidence>
<accession>A0A9E2KC23</accession>
<sequence length="73" mass="8351">QVLYEVTDGKLESIYEEDTFEDLEGSPYEKALRYCVQTGLLNGVSKTHIVPEKSLTRAEMMTILIRLNKSLEL</sequence>
<keyword evidence="1" id="KW-0677">Repeat</keyword>
<name>A0A9E2KC23_9FIRM</name>
<gene>
    <name evidence="3" type="ORF">H9872_05180</name>
</gene>
<dbReference type="InterPro" id="IPR001119">
    <property type="entry name" value="SLH_dom"/>
</dbReference>
<organism evidence="3 4">
    <name type="scientific">Candidatus Cellulosilyticum pullistercoris</name>
    <dbReference type="NCBI Taxonomy" id="2838521"/>
    <lineage>
        <taxon>Bacteria</taxon>
        <taxon>Bacillati</taxon>
        <taxon>Bacillota</taxon>
        <taxon>Clostridia</taxon>
        <taxon>Lachnospirales</taxon>
        <taxon>Cellulosilyticaceae</taxon>
        <taxon>Cellulosilyticum</taxon>
    </lineage>
</organism>
<reference evidence="3" key="1">
    <citation type="journal article" date="2021" name="PeerJ">
        <title>Extensive microbial diversity within the chicken gut microbiome revealed by metagenomics and culture.</title>
        <authorList>
            <person name="Gilroy R."/>
            <person name="Ravi A."/>
            <person name="Getino M."/>
            <person name="Pursley I."/>
            <person name="Horton D.L."/>
            <person name="Alikhan N.F."/>
            <person name="Baker D."/>
            <person name="Gharbi K."/>
            <person name="Hall N."/>
            <person name="Watson M."/>
            <person name="Adriaenssens E.M."/>
            <person name="Foster-Nyarko E."/>
            <person name="Jarju S."/>
            <person name="Secka A."/>
            <person name="Antonio M."/>
            <person name="Oren A."/>
            <person name="Chaudhuri R.R."/>
            <person name="La Ragione R."/>
            <person name="Hildebrand F."/>
            <person name="Pallen M.J."/>
        </authorList>
    </citation>
    <scope>NUCLEOTIDE SEQUENCE</scope>
    <source>
        <strain evidence="3">B5-657</strain>
    </source>
</reference>
<dbReference type="EMBL" id="JAHLFQ010000114">
    <property type="protein sequence ID" value="MBU3804134.1"/>
    <property type="molecule type" value="Genomic_DNA"/>
</dbReference>
<dbReference type="Proteomes" id="UP000824229">
    <property type="component" value="Unassembled WGS sequence"/>
</dbReference>
<feature type="domain" description="SLH" evidence="2">
    <location>
        <begin position="15"/>
        <end position="73"/>
    </location>
</feature>
<dbReference type="PROSITE" id="PS51272">
    <property type="entry name" value="SLH"/>
    <property type="match status" value="1"/>
</dbReference>
<protein>
    <submittedName>
        <fullName evidence="3">S-layer homology domain-containing protein</fullName>
    </submittedName>
</protein>
<dbReference type="AlphaFoldDB" id="A0A9E2KC23"/>
<evidence type="ECO:0000256" key="1">
    <source>
        <dbReference type="ARBA" id="ARBA00022737"/>
    </source>
</evidence>
<proteinExistence type="predicted"/>
<dbReference type="Pfam" id="PF00395">
    <property type="entry name" value="SLH"/>
    <property type="match status" value="1"/>
</dbReference>
<evidence type="ECO:0000259" key="2">
    <source>
        <dbReference type="PROSITE" id="PS51272"/>
    </source>
</evidence>